<name>A0A6P3WAA9_CLUHA</name>
<dbReference type="GO" id="GO:0005813">
    <property type="term" value="C:centrosome"/>
    <property type="evidence" value="ECO:0007669"/>
    <property type="project" value="UniProtKB-SubCell"/>
</dbReference>
<accession>A0A6P3WAA9</accession>
<evidence type="ECO:0000256" key="6">
    <source>
        <dbReference type="ARBA" id="ARBA00022490"/>
    </source>
</evidence>
<keyword evidence="6" id="KW-0963">Cytoplasm</keyword>
<comment type="similarity">
    <text evidence="4">Belongs to the peptidase C19 family.</text>
</comment>
<keyword evidence="10" id="KW-0833">Ubl conjugation pathway</keyword>
<evidence type="ECO:0000256" key="3">
    <source>
        <dbReference type="ARBA" id="ARBA00004556"/>
    </source>
</evidence>
<feature type="domain" description="USP" evidence="15">
    <location>
        <begin position="595"/>
        <end position="949"/>
    </location>
</feature>
<dbReference type="AlphaFoldDB" id="A0A6P3WAA9"/>
<dbReference type="Gene3D" id="2.30.30.190">
    <property type="entry name" value="CAP Gly-rich-like domain"/>
    <property type="match status" value="3"/>
</dbReference>
<keyword evidence="13" id="KW-0862">Zinc</keyword>
<comment type="subcellular location">
    <subcellularLocation>
        <location evidence="2">Cytoplasm</location>
        <location evidence="2">Cytoskeleton</location>
        <location evidence="2">Microtubule organizing center</location>
        <location evidence="2">Centrosome</location>
    </subcellularLocation>
    <subcellularLocation>
        <location evidence="3">Cytoplasm</location>
        <location evidence="3">Perinuclear region</location>
    </subcellularLocation>
</comment>
<evidence type="ECO:0000256" key="10">
    <source>
        <dbReference type="ARBA" id="ARBA00022786"/>
    </source>
</evidence>
<dbReference type="CTD" id="100333117"/>
<feature type="region of interest" description="Disordered" evidence="14">
    <location>
        <begin position="364"/>
        <end position="457"/>
    </location>
</feature>
<dbReference type="PROSITE" id="PS50235">
    <property type="entry name" value="USP_3"/>
    <property type="match status" value="1"/>
</dbReference>
<dbReference type="OrthoDB" id="6287070at2759"/>
<dbReference type="InterPro" id="IPR036859">
    <property type="entry name" value="CAP-Gly_dom_sf"/>
</dbReference>
<evidence type="ECO:0000256" key="13">
    <source>
        <dbReference type="ARBA" id="ARBA00022833"/>
    </source>
</evidence>
<dbReference type="RefSeq" id="XP_012692833.2">
    <property type="nucleotide sequence ID" value="XM_012837379.3"/>
</dbReference>
<evidence type="ECO:0000256" key="14">
    <source>
        <dbReference type="SAM" id="MobiDB-lite"/>
    </source>
</evidence>
<feature type="region of interest" description="Disordered" evidence="14">
    <location>
        <begin position="318"/>
        <end position="346"/>
    </location>
</feature>
<keyword evidence="7" id="KW-0597">Phosphoprotein</keyword>
<evidence type="ECO:0000256" key="8">
    <source>
        <dbReference type="ARBA" id="ARBA00022670"/>
    </source>
</evidence>
<feature type="domain" description="CAP-Gly" evidence="16">
    <location>
        <begin position="495"/>
        <end position="538"/>
    </location>
</feature>
<protein>
    <recommendedName>
        <fullName evidence="5">ubiquitinyl hydrolase 1</fullName>
        <ecNumber evidence="5">3.4.19.12</ecNumber>
    </recommendedName>
</protein>
<dbReference type="SMART" id="SM01052">
    <property type="entry name" value="CAP_GLY"/>
    <property type="match status" value="3"/>
</dbReference>
<evidence type="ECO:0000256" key="9">
    <source>
        <dbReference type="ARBA" id="ARBA00022723"/>
    </source>
</evidence>
<dbReference type="SUPFAM" id="SSF54001">
    <property type="entry name" value="Cysteine proteinases"/>
    <property type="match status" value="1"/>
</dbReference>
<dbReference type="Pfam" id="PF01302">
    <property type="entry name" value="CAP_GLY"/>
    <property type="match status" value="3"/>
</dbReference>
<dbReference type="GO" id="GO:0046872">
    <property type="term" value="F:metal ion binding"/>
    <property type="evidence" value="ECO:0007669"/>
    <property type="project" value="UniProtKB-KW"/>
</dbReference>
<keyword evidence="9" id="KW-0479">Metal-binding</keyword>
<dbReference type="SUPFAM" id="SSF74924">
    <property type="entry name" value="Cap-Gly domain"/>
    <property type="match status" value="3"/>
</dbReference>
<evidence type="ECO:0000313" key="17">
    <source>
        <dbReference type="Proteomes" id="UP000515152"/>
    </source>
</evidence>
<keyword evidence="11 18" id="KW-0378">Hydrolase</keyword>
<dbReference type="InterPro" id="IPR038765">
    <property type="entry name" value="Papain-like_cys_pep_sf"/>
</dbReference>
<feature type="compositionally biased region" description="Polar residues" evidence="14">
    <location>
        <begin position="434"/>
        <end position="443"/>
    </location>
</feature>
<evidence type="ECO:0000256" key="5">
    <source>
        <dbReference type="ARBA" id="ARBA00012759"/>
    </source>
</evidence>
<dbReference type="FunFam" id="2.30.30.190:FF:000007">
    <property type="entry name" value="Putative ubiquitin carboxyl-terminal hydrolase CYLD"/>
    <property type="match status" value="1"/>
</dbReference>
<evidence type="ECO:0000256" key="11">
    <source>
        <dbReference type="ARBA" id="ARBA00022801"/>
    </source>
</evidence>
<dbReference type="GO" id="GO:0004843">
    <property type="term" value="F:cysteine-type deubiquitinase activity"/>
    <property type="evidence" value="ECO:0007669"/>
    <property type="project" value="UniProtKB-EC"/>
</dbReference>
<evidence type="ECO:0000256" key="4">
    <source>
        <dbReference type="ARBA" id="ARBA00009085"/>
    </source>
</evidence>
<keyword evidence="12" id="KW-0788">Thiol protease</keyword>
<evidence type="ECO:0000259" key="16">
    <source>
        <dbReference type="PROSITE" id="PS50245"/>
    </source>
</evidence>
<keyword evidence="17" id="KW-1185">Reference proteome</keyword>
<dbReference type="FunFam" id="3.90.70.10:FF:000206">
    <property type="entry name" value="Uncharacterized protein"/>
    <property type="match status" value="1"/>
</dbReference>
<dbReference type="FunFam" id="2.30.30.190:FF:000004">
    <property type="entry name" value="Putative ubiquitin carboxyl-terminal hydrolase CYLD"/>
    <property type="match status" value="1"/>
</dbReference>
<reference evidence="18" key="1">
    <citation type="submission" date="2025-08" db="UniProtKB">
        <authorList>
            <consortium name="RefSeq"/>
        </authorList>
    </citation>
    <scope>IDENTIFICATION</scope>
</reference>
<dbReference type="GeneID" id="105908816"/>
<dbReference type="InterPro" id="IPR028889">
    <property type="entry name" value="USP"/>
</dbReference>
<organism evidence="17 18">
    <name type="scientific">Clupea harengus</name>
    <name type="common">Atlantic herring</name>
    <dbReference type="NCBI Taxonomy" id="7950"/>
    <lineage>
        <taxon>Eukaryota</taxon>
        <taxon>Metazoa</taxon>
        <taxon>Chordata</taxon>
        <taxon>Craniata</taxon>
        <taxon>Vertebrata</taxon>
        <taxon>Euteleostomi</taxon>
        <taxon>Actinopterygii</taxon>
        <taxon>Neopterygii</taxon>
        <taxon>Teleostei</taxon>
        <taxon>Clupei</taxon>
        <taxon>Clupeiformes</taxon>
        <taxon>Clupeoidei</taxon>
        <taxon>Clupeidae</taxon>
        <taxon>Clupea</taxon>
    </lineage>
</organism>
<evidence type="ECO:0000256" key="1">
    <source>
        <dbReference type="ARBA" id="ARBA00000707"/>
    </source>
</evidence>
<evidence type="ECO:0000313" key="18">
    <source>
        <dbReference type="RefSeq" id="XP_012692833.2"/>
    </source>
</evidence>
<dbReference type="InterPro" id="IPR000938">
    <property type="entry name" value="CAP-Gly_domain"/>
</dbReference>
<dbReference type="GO" id="GO:0048471">
    <property type="term" value="C:perinuclear region of cytoplasm"/>
    <property type="evidence" value="ECO:0007669"/>
    <property type="project" value="UniProtKB-SubCell"/>
</dbReference>
<keyword evidence="8" id="KW-0645">Protease</keyword>
<dbReference type="PANTHER" id="PTHR11830">
    <property type="entry name" value="40S RIBOSOMAL PROTEIN S3A"/>
    <property type="match status" value="1"/>
</dbReference>
<dbReference type="Gene3D" id="3.90.70.10">
    <property type="entry name" value="Cysteine proteinases"/>
    <property type="match status" value="1"/>
</dbReference>
<dbReference type="Proteomes" id="UP000515152">
    <property type="component" value="Chromosome 18"/>
</dbReference>
<feature type="region of interest" description="Disordered" evidence="14">
    <location>
        <begin position="193"/>
        <end position="222"/>
    </location>
</feature>
<proteinExistence type="inferred from homology"/>
<evidence type="ECO:0000256" key="12">
    <source>
        <dbReference type="ARBA" id="ARBA00022807"/>
    </source>
</evidence>
<comment type="catalytic activity">
    <reaction evidence="1">
        <text>Thiol-dependent hydrolysis of ester, thioester, amide, peptide and isopeptide bonds formed by the C-terminal Gly of ubiquitin (a 76-residue protein attached to proteins as an intracellular targeting signal).</text>
        <dbReference type="EC" id="3.4.19.12"/>
    </reaction>
</comment>
<evidence type="ECO:0000256" key="2">
    <source>
        <dbReference type="ARBA" id="ARBA00004300"/>
    </source>
</evidence>
<sequence length="987" mass="108635">MSGVARHQSSRRRRPPKMFLVASDLKIQDHLDGTIRVLRGYLCQEQETLERNGKVEQLWVKVLDNGWMVKIERHVLMEIPADQAGLLEPVTEPEARLKLHNKPHRLQRLAVLPLGSPVTVVMSHGGLAEAELRYRGPLTRGSSAVYFGVQLKGWAAGKGTSTGTYKGHQLFTCPEACALFVPASQLTLRRFSRETDAAERQPSNTSAPHNPPSAQPPTSHQTVSILSRTAESIPGPASPTAPALQQGQRVIFTQDEAIQTGRVVFCGALPGRSSGGVFVGLLLDSPVGSWDGTYKNHTLCSISSPQFGHLLPLSKVTPVESRPQKSPPPVVNPKSALKPPSLPPPKTALVPVLPPYPKPALKPVNAPKPISPTHPAVPATVPSPPLYHAKVALQPPPKPSTSPPSLPSVTSKPPPPPPANLKPSIKPPLPSTPFYPSTDQARGSNGLPGPPSPPPLLEEVEYEYEYEAGAGMELEVGSMVEVNEPPQYGVIRWIGRIGSIPELVAGVELDQEITAGTDGSYLGERYFRCPSNKGLFVKLRSCRRDSRFPAPETPINQVERCNSIAFAEWGSERVEEHTPPLLGLEAREHYHGWKKGIQGHLNSCYLDATLFSLFSCCSSADSVLFCPPGPQDGPRSRAAQDLLRCEIVNPLRRYGYVCASKTMALRKLLKAETTDAGFTNQEKDPEEFFNKLFQLLRVEPLLRIRSMNHQPQECHLYQLFPPSTAPSLSSPPALSPSLSLAPLSPIPLSPPADHMRVASVQALLEASFIHSGLKFAEAPSCLPLLMPRFGKDFKMFDAILPSLTLDITDLLDETLRQCSICQSLAHWECLQCYEDQDITPGRLKQFCHTCNTQVHTHKKRASHHPERVRTPDCPWAEQWEGSLGGSRQQLELFAVTCIETSHYVSFVRHGPQPTDWLFFDSMADREGGENGFNVPQVRACPEVGRYLSLSEEELSRLDPASLKDTVRRLLCDSYMCLYHCPQISLYK</sequence>
<dbReference type="EC" id="3.4.19.12" evidence="5"/>
<dbReference type="GO" id="GO:0006508">
    <property type="term" value="P:proteolysis"/>
    <property type="evidence" value="ECO:0007669"/>
    <property type="project" value="UniProtKB-KW"/>
</dbReference>
<feature type="compositionally biased region" description="Pro residues" evidence="14">
    <location>
        <begin position="394"/>
        <end position="433"/>
    </location>
</feature>
<dbReference type="PROSITE" id="PS50245">
    <property type="entry name" value="CAP_GLY_2"/>
    <property type="match status" value="1"/>
</dbReference>
<evidence type="ECO:0000259" key="15">
    <source>
        <dbReference type="PROSITE" id="PS50235"/>
    </source>
</evidence>
<evidence type="ECO:0000256" key="7">
    <source>
        <dbReference type="ARBA" id="ARBA00022553"/>
    </source>
</evidence>
<gene>
    <name evidence="18" type="primary">si:cabz01101003.1</name>
</gene>
<dbReference type="KEGG" id="char:105908816"/>